<evidence type="ECO:0000256" key="6">
    <source>
        <dbReference type="RuleBase" id="RU363077"/>
    </source>
</evidence>
<comment type="similarity">
    <text evidence="2 6">Belongs to the drug/metabolite transporter (DMT) superfamily. Plant drug/metabolite exporter (P-DME) (TC 2.A.7.4) family.</text>
</comment>
<evidence type="ECO:0000259" key="7">
    <source>
        <dbReference type="Pfam" id="PF00892"/>
    </source>
</evidence>
<dbReference type="AlphaFoldDB" id="A0AAQ3P299"/>
<proteinExistence type="inferred from homology"/>
<feature type="domain" description="EamA" evidence="7">
    <location>
        <begin position="198"/>
        <end position="333"/>
    </location>
</feature>
<dbReference type="InterPro" id="IPR037185">
    <property type="entry name" value="EmrE-like"/>
</dbReference>
<feature type="transmembrane region" description="Helical" evidence="6">
    <location>
        <begin position="193"/>
        <end position="213"/>
    </location>
</feature>
<dbReference type="EMBL" id="CP144699">
    <property type="protein sequence ID" value="WVZ20098.1"/>
    <property type="molecule type" value="Genomic_DNA"/>
</dbReference>
<evidence type="ECO:0000256" key="3">
    <source>
        <dbReference type="ARBA" id="ARBA00022692"/>
    </source>
</evidence>
<feature type="transmembrane region" description="Helical" evidence="6">
    <location>
        <begin position="259"/>
        <end position="283"/>
    </location>
</feature>
<dbReference type="InterPro" id="IPR030184">
    <property type="entry name" value="WAT1-related"/>
</dbReference>
<sequence>MGKLNLPFVGMIMAEFAQVGLIILSKKAMAQGMTNFIFIFYSNTIAALLLLPISLLVHRFERPPITFSILCEFFLLALLGQAFGYAGIYYGSATLSTSILNLVPGFTFVLAVLFRFIPFPSSCLYLFKLFPLSGSRMEQLDWRKFSSLAKSLGTIVSIAGAFIVTLYKGPALLLGVSSANSSPKLLLSVDSNWILAGLFLAADCVMTSAYIILQASILKKYPAELIVVFFYCFFVAIQSVVTCLVVERDISAWSLEPKLRLLAVLYSGVMGSAFQVGIISWCLHQTGPVFVSMFKPLGILISVVLGVLFLGDAFYLGSLVGAIVIVVGFYSVLWGKAEDTKDGGVRMIGYQKVGDELLLEENSHEDTQGP</sequence>
<evidence type="ECO:0000256" key="1">
    <source>
        <dbReference type="ARBA" id="ARBA00004141"/>
    </source>
</evidence>
<dbReference type="Proteomes" id="UP001374535">
    <property type="component" value="Chromosome 2"/>
</dbReference>
<evidence type="ECO:0000256" key="4">
    <source>
        <dbReference type="ARBA" id="ARBA00022989"/>
    </source>
</evidence>
<keyword evidence="5 6" id="KW-0472">Membrane</keyword>
<protein>
    <recommendedName>
        <fullName evidence="6">WAT1-related protein</fullName>
    </recommendedName>
</protein>
<keyword evidence="3 6" id="KW-0812">Transmembrane</keyword>
<organism evidence="8 9">
    <name type="scientific">Vigna mungo</name>
    <name type="common">Black gram</name>
    <name type="synonym">Phaseolus mungo</name>
    <dbReference type="NCBI Taxonomy" id="3915"/>
    <lineage>
        <taxon>Eukaryota</taxon>
        <taxon>Viridiplantae</taxon>
        <taxon>Streptophyta</taxon>
        <taxon>Embryophyta</taxon>
        <taxon>Tracheophyta</taxon>
        <taxon>Spermatophyta</taxon>
        <taxon>Magnoliopsida</taxon>
        <taxon>eudicotyledons</taxon>
        <taxon>Gunneridae</taxon>
        <taxon>Pentapetalae</taxon>
        <taxon>rosids</taxon>
        <taxon>fabids</taxon>
        <taxon>Fabales</taxon>
        <taxon>Fabaceae</taxon>
        <taxon>Papilionoideae</taxon>
        <taxon>50 kb inversion clade</taxon>
        <taxon>NPAAA clade</taxon>
        <taxon>indigoferoid/millettioid clade</taxon>
        <taxon>Phaseoleae</taxon>
        <taxon>Vigna</taxon>
    </lineage>
</organism>
<keyword evidence="9" id="KW-1185">Reference proteome</keyword>
<feature type="transmembrane region" description="Helical" evidence="6">
    <location>
        <begin position="36"/>
        <end position="57"/>
    </location>
</feature>
<comment type="subcellular location">
    <subcellularLocation>
        <location evidence="1 6">Membrane</location>
        <topology evidence="1 6">Multi-pass membrane protein</topology>
    </subcellularLocation>
</comment>
<evidence type="ECO:0000256" key="2">
    <source>
        <dbReference type="ARBA" id="ARBA00007635"/>
    </source>
</evidence>
<evidence type="ECO:0000256" key="5">
    <source>
        <dbReference type="ARBA" id="ARBA00023136"/>
    </source>
</evidence>
<dbReference type="SUPFAM" id="SSF103481">
    <property type="entry name" value="Multidrug resistance efflux transporter EmrE"/>
    <property type="match status" value="1"/>
</dbReference>
<dbReference type="PANTHER" id="PTHR31218">
    <property type="entry name" value="WAT1-RELATED PROTEIN"/>
    <property type="match status" value="1"/>
</dbReference>
<feature type="transmembrane region" description="Helical" evidence="6">
    <location>
        <begin position="225"/>
        <end position="247"/>
    </location>
</feature>
<gene>
    <name evidence="8" type="ORF">V8G54_007420</name>
</gene>
<feature type="transmembrane region" description="Helical" evidence="6">
    <location>
        <begin position="148"/>
        <end position="167"/>
    </location>
</feature>
<feature type="transmembrane region" description="Helical" evidence="6">
    <location>
        <begin position="7"/>
        <end position="24"/>
    </location>
</feature>
<feature type="transmembrane region" description="Helical" evidence="6">
    <location>
        <begin position="102"/>
        <end position="127"/>
    </location>
</feature>
<dbReference type="GO" id="GO:0022857">
    <property type="term" value="F:transmembrane transporter activity"/>
    <property type="evidence" value="ECO:0007669"/>
    <property type="project" value="InterPro"/>
</dbReference>
<dbReference type="Pfam" id="PF00892">
    <property type="entry name" value="EamA"/>
    <property type="match status" value="1"/>
</dbReference>
<feature type="transmembrane region" description="Helical" evidence="6">
    <location>
        <begin position="315"/>
        <end position="333"/>
    </location>
</feature>
<name>A0AAQ3P299_VIGMU</name>
<feature type="transmembrane region" description="Helical" evidence="6">
    <location>
        <begin position="290"/>
        <end position="309"/>
    </location>
</feature>
<keyword evidence="4 6" id="KW-1133">Transmembrane helix</keyword>
<feature type="transmembrane region" description="Helical" evidence="6">
    <location>
        <begin position="69"/>
        <end position="90"/>
    </location>
</feature>
<dbReference type="GO" id="GO:0016020">
    <property type="term" value="C:membrane"/>
    <property type="evidence" value="ECO:0007669"/>
    <property type="project" value="UniProtKB-SubCell"/>
</dbReference>
<accession>A0AAQ3P299</accession>
<evidence type="ECO:0000313" key="8">
    <source>
        <dbReference type="EMBL" id="WVZ20098.1"/>
    </source>
</evidence>
<reference evidence="8 9" key="1">
    <citation type="journal article" date="2023" name="Life. Sci Alliance">
        <title>Evolutionary insights into 3D genome organization and epigenetic landscape of Vigna mungo.</title>
        <authorList>
            <person name="Junaid A."/>
            <person name="Singh B."/>
            <person name="Bhatia S."/>
        </authorList>
    </citation>
    <scope>NUCLEOTIDE SEQUENCE [LARGE SCALE GENOMIC DNA]</scope>
    <source>
        <strain evidence="8">Urdbean</strain>
    </source>
</reference>
<evidence type="ECO:0000313" key="9">
    <source>
        <dbReference type="Proteomes" id="UP001374535"/>
    </source>
</evidence>
<dbReference type="InterPro" id="IPR000620">
    <property type="entry name" value="EamA_dom"/>
</dbReference>